<feature type="transmembrane region" description="Helical" evidence="6">
    <location>
        <begin position="181"/>
        <end position="202"/>
    </location>
</feature>
<dbReference type="PANTHER" id="PTHR32322:SF2">
    <property type="entry name" value="EAMA DOMAIN-CONTAINING PROTEIN"/>
    <property type="match status" value="1"/>
</dbReference>
<feature type="transmembrane region" description="Helical" evidence="6">
    <location>
        <begin position="7"/>
        <end position="27"/>
    </location>
</feature>
<dbReference type="InterPro" id="IPR050638">
    <property type="entry name" value="AA-Vitamin_Transporters"/>
</dbReference>
<dbReference type="RefSeq" id="WP_368846690.1">
    <property type="nucleotide sequence ID" value="NZ_CP194411.1"/>
</dbReference>
<feature type="transmembrane region" description="Helical" evidence="6">
    <location>
        <begin position="152"/>
        <end position="174"/>
    </location>
</feature>
<dbReference type="InterPro" id="IPR037185">
    <property type="entry name" value="EmrE-like"/>
</dbReference>
<keyword evidence="3 6" id="KW-0812">Transmembrane</keyword>
<gene>
    <name evidence="8" type="ORF">QCO44_04870</name>
</gene>
<keyword evidence="9" id="KW-1185">Reference proteome</keyword>
<comment type="similarity">
    <text evidence="2">Belongs to the EamA transporter family.</text>
</comment>
<proteinExistence type="inferred from homology"/>
<keyword evidence="4 6" id="KW-1133">Transmembrane helix</keyword>
<dbReference type="SUPFAM" id="SSF103481">
    <property type="entry name" value="Multidrug resistance efflux transporter EmrE"/>
    <property type="match status" value="2"/>
</dbReference>
<protein>
    <submittedName>
        <fullName evidence="8">DMT family transporter</fullName>
    </submittedName>
</protein>
<sequence>MGQKLRGALYLSLASSIWGGMFIAVRLSVPVIPPVPLVFLRYLTAAVVLFAVGRSLYTNWSVERRYWRLLFFVGLIGQGLSIVTQETGTMLTSAQMGSVITASTPAFMVIFAHFILKERLTAARALSVVLATCGVLFIVIDPENLQAASLWGGASLVIAALTWALMSVLLKLLVHISPLVITFYAVLVALFLLAPYSLWWLFQADWQAMAAPTVWGSVLYLGMVSTAGGFILWNKGLILMDASVGGLFLFFQPVVGTLLGWLLLGEQLTLLFWLGSLLVFGGVLLALRSPES</sequence>
<dbReference type="Proteomes" id="UP001559623">
    <property type="component" value="Unassembled WGS sequence"/>
</dbReference>
<feature type="transmembrane region" description="Helical" evidence="6">
    <location>
        <begin position="96"/>
        <end position="116"/>
    </location>
</feature>
<feature type="transmembrane region" description="Helical" evidence="6">
    <location>
        <begin position="39"/>
        <end position="57"/>
    </location>
</feature>
<evidence type="ECO:0000259" key="7">
    <source>
        <dbReference type="Pfam" id="PF00892"/>
    </source>
</evidence>
<feature type="transmembrane region" description="Helical" evidence="6">
    <location>
        <begin position="270"/>
        <end position="287"/>
    </location>
</feature>
<evidence type="ECO:0000313" key="9">
    <source>
        <dbReference type="Proteomes" id="UP001559623"/>
    </source>
</evidence>
<feature type="transmembrane region" description="Helical" evidence="6">
    <location>
        <begin position="245"/>
        <end position="264"/>
    </location>
</feature>
<evidence type="ECO:0000256" key="5">
    <source>
        <dbReference type="ARBA" id="ARBA00023136"/>
    </source>
</evidence>
<dbReference type="Pfam" id="PF00892">
    <property type="entry name" value="EamA"/>
    <property type="match status" value="2"/>
</dbReference>
<feature type="domain" description="EamA" evidence="7">
    <location>
        <begin position="6"/>
        <end position="139"/>
    </location>
</feature>
<evidence type="ECO:0000256" key="4">
    <source>
        <dbReference type="ARBA" id="ARBA00022989"/>
    </source>
</evidence>
<reference evidence="8 9" key="1">
    <citation type="submission" date="2023-04" db="EMBL/GenBank/DDBJ databases">
        <title>Genome Sequence of Selenomonas sputigena ATCC 33150.</title>
        <authorList>
            <person name="Miller D.P."/>
            <person name="Anvari S."/>
            <person name="Polson S.W."/>
            <person name="Macdonald M."/>
            <person name="Mcdowell J.V."/>
        </authorList>
    </citation>
    <scope>NUCLEOTIDE SEQUENCE [LARGE SCALE GENOMIC DNA]</scope>
    <source>
        <strain evidence="8 9">ATCC 33150</strain>
    </source>
</reference>
<evidence type="ECO:0000256" key="2">
    <source>
        <dbReference type="ARBA" id="ARBA00007362"/>
    </source>
</evidence>
<dbReference type="EMBL" id="JARVLH010000002">
    <property type="protein sequence ID" value="MEX5284976.1"/>
    <property type="molecule type" value="Genomic_DNA"/>
</dbReference>
<feature type="transmembrane region" description="Helical" evidence="6">
    <location>
        <begin position="214"/>
        <end position="233"/>
    </location>
</feature>
<accession>A0ABV3X456</accession>
<feature type="domain" description="EamA" evidence="7">
    <location>
        <begin position="151"/>
        <end position="287"/>
    </location>
</feature>
<comment type="subcellular location">
    <subcellularLocation>
        <location evidence="1">Membrane</location>
        <topology evidence="1">Multi-pass membrane protein</topology>
    </subcellularLocation>
</comment>
<dbReference type="PANTHER" id="PTHR32322">
    <property type="entry name" value="INNER MEMBRANE TRANSPORTER"/>
    <property type="match status" value="1"/>
</dbReference>
<feature type="transmembrane region" description="Helical" evidence="6">
    <location>
        <begin position="66"/>
        <end position="84"/>
    </location>
</feature>
<evidence type="ECO:0000256" key="6">
    <source>
        <dbReference type="SAM" id="Phobius"/>
    </source>
</evidence>
<evidence type="ECO:0000313" key="8">
    <source>
        <dbReference type="EMBL" id="MEX5284976.1"/>
    </source>
</evidence>
<feature type="transmembrane region" description="Helical" evidence="6">
    <location>
        <begin position="123"/>
        <end position="140"/>
    </location>
</feature>
<name>A0ABV3X456_9FIRM</name>
<keyword evidence="5 6" id="KW-0472">Membrane</keyword>
<comment type="caution">
    <text evidence="8">The sequence shown here is derived from an EMBL/GenBank/DDBJ whole genome shotgun (WGS) entry which is preliminary data.</text>
</comment>
<evidence type="ECO:0000256" key="1">
    <source>
        <dbReference type="ARBA" id="ARBA00004141"/>
    </source>
</evidence>
<dbReference type="InterPro" id="IPR000620">
    <property type="entry name" value="EamA_dom"/>
</dbReference>
<evidence type="ECO:0000256" key="3">
    <source>
        <dbReference type="ARBA" id="ARBA00022692"/>
    </source>
</evidence>
<organism evidence="8 9">
    <name type="scientific">Selenomonas sputigena</name>
    <dbReference type="NCBI Taxonomy" id="69823"/>
    <lineage>
        <taxon>Bacteria</taxon>
        <taxon>Bacillati</taxon>
        <taxon>Bacillota</taxon>
        <taxon>Negativicutes</taxon>
        <taxon>Selenomonadales</taxon>
        <taxon>Selenomonadaceae</taxon>
        <taxon>Selenomonas</taxon>
    </lineage>
</organism>